<protein>
    <submittedName>
        <fullName evidence="2">Uncharacterized protein</fullName>
    </submittedName>
</protein>
<dbReference type="AlphaFoldDB" id="D0A091"/>
<feature type="region of interest" description="Disordered" evidence="1">
    <location>
        <begin position="94"/>
        <end position="119"/>
    </location>
</feature>
<reference evidence="3" key="1">
    <citation type="journal article" date="2010" name="PLoS Negl. Trop. Dis.">
        <title>The genome sequence of Trypanosoma brucei gambiense, causative agent of chronic human african trypanosomiasis.</title>
        <authorList>
            <person name="Jackson A.P."/>
            <person name="Sanders M."/>
            <person name="Berry A."/>
            <person name="McQuillan J."/>
            <person name="Aslett M.A."/>
            <person name="Quail M.A."/>
            <person name="Chukualim B."/>
            <person name="Capewell P."/>
            <person name="MacLeod A."/>
            <person name="Melville S.E."/>
            <person name="Gibson W."/>
            <person name="Barry J.D."/>
            <person name="Berriman M."/>
            <person name="Hertz-Fowler C."/>
        </authorList>
    </citation>
    <scope>NUCLEOTIDE SEQUENCE [LARGE SCALE GENOMIC DNA]</scope>
    <source>
        <strain evidence="3">MHOM/CI/86/DAL972</strain>
    </source>
</reference>
<proteinExistence type="predicted"/>
<gene>
    <name evidence="2" type="ORF">TbgDal_X17520</name>
</gene>
<evidence type="ECO:0000313" key="2">
    <source>
        <dbReference type="EMBL" id="CBH16649.1"/>
    </source>
</evidence>
<sequence>MLHLFHARLLCCDNSQTGCNLTNRSTRREKGITTTYQRSLLDRDVPKCSVNNSYSSKGKSSTSTKANNAYIIQTSLRCCGQEVRKNQILYSSRDRRERFTNKQERKVTRRHNDAKQWSL</sequence>
<dbReference type="RefSeq" id="XP_011778913.1">
    <property type="nucleotide sequence ID" value="XM_011780611.1"/>
</dbReference>
<dbReference type="EMBL" id="FN554973">
    <property type="protein sequence ID" value="CBH16649.1"/>
    <property type="molecule type" value="Genomic_DNA"/>
</dbReference>
<organism evidence="2 3">
    <name type="scientific">Trypanosoma brucei gambiense (strain MHOM/CI/86/DAL972)</name>
    <dbReference type="NCBI Taxonomy" id="679716"/>
    <lineage>
        <taxon>Eukaryota</taxon>
        <taxon>Discoba</taxon>
        <taxon>Euglenozoa</taxon>
        <taxon>Kinetoplastea</taxon>
        <taxon>Metakinetoplastina</taxon>
        <taxon>Trypanosomatida</taxon>
        <taxon>Trypanosomatidae</taxon>
        <taxon>Trypanosoma</taxon>
    </lineage>
</organism>
<accession>D0A091</accession>
<evidence type="ECO:0000313" key="3">
    <source>
        <dbReference type="Proteomes" id="UP000002316"/>
    </source>
</evidence>
<dbReference type="GeneID" id="23864990"/>
<dbReference type="KEGG" id="tbg:TbgDal_X17520"/>
<evidence type="ECO:0000256" key="1">
    <source>
        <dbReference type="SAM" id="MobiDB-lite"/>
    </source>
</evidence>
<dbReference type="Proteomes" id="UP000002316">
    <property type="component" value="Chromosome 10"/>
</dbReference>
<name>D0A091_TRYB9</name>